<accession>A0A3M7Q8I7</accession>
<reference evidence="1 2" key="1">
    <citation type="journal article" date="2018" name="Sci. Rep.">
        <title>Genomic signatures of local adaptation to the degree of environmental predictability in rotifers.</title>
        <authorList>
            <person name="Franch-Gras L."/>
            <person name="Hahn C."/>
            <person name="Garcia-Roger E.M."/>
            <person name="Carmona M.J."/>
            <person name="Serra M."/>
            <person name="Gomez A."/>
        </authorList>
    </citation>
    <scope>NUCLEOTIDE SEQUENCE [LARGE SCALE GENOMIC DNA]</scope>
    <source>
        <strain evidence="1">HYR1</strain>
    </source>
</reference>
<comment type="caution">
    <text evidence="1">The sequence shown here is derived from an EMBL/GenBank/DDBJ whole genome shotgun (WGS) entry which is preliminary data.</text>
</comment>
<proteinExistence type="predicted"/>
<dbReference type="AlphaFoldDB" id="A0A3M7Q8I7"/>
<evidence type="ECO:0000313" key="1">
    <source>
        <dbReference type="EMBL" id="RNA07559.1"/>
    </source>
</evidence>
<keyword evidence="2" id="KW-1185">Reference proteome</keyword>
<sequence>MVENDLARGPDNITNLMLKNLSDSFLIELKVSSGPIMYRPISVTSCLGDVRLKMSSDESSYIIFSDNASKNN</sequence>
<dbReference type="Proteomes" id="UP000276133">
    <property type="component" value="Unassembled WGS sequence"/>
</dbReference>
<organism evidence="1 2">
    <name type="scientific">Brachionus plicatilis</name>
    <name type="common">Marine rotifer</name>
    <name type="synonym">Brachionus muelleri</name>
    <dbReference type="NCBI Taxonomy" id="10195"/>
    <lineage>
        <taxon>Eukaryota</taxon>
        <taxon>Metazoa</taxon>
        <taxon>Spiralia</taxon>
        <taxon>Gnathifera</taxon>
        <taxon>Rotifera</taxon>
        <taxon>Eurotatoria</taxon>
        <taxon>Monogononta</taxon>
        <taxon>Pseudotrocha</taxon>
        <taxon>Ploima</taxon>
        <taxon>Brachionidae</taxon>
        <taxon>Brachionus</taxon>
    </lineage>
</organism>
<name>A0A3M7Q8I7_BRAPC</name>
<evidence type="ECO:0000313" key="2">
    <source>
        <dbReference type="Proteomes" id="UP000276133"/>
    </source>
</evidence>
<protein>
    <submittedName>
        <fullName evidence="1">Uncharacterized protein</fullName>
    </submittedName>
</protein>
<gene>
    <name evidence="1" type="ORF">BpHYR1_048734</name>
</gene>
<dbReference type="EMBL" id="REGN01007002">
    <property type="protein sequence ID" value="RNA07559.1"/>
    <property type="molecule type" value="Genomic_DNA"/>
</dbReference>